<dbReference type="InterPro" id="IPR033900">
    <property type="entry name" value="Gram_neg_porin_domain"/>
</dbReference>
<dbReference type="SUPFAM" id="SSF56935">
    <property type="entry name" value="Porins"/>
    <property type="match status" value="1"/>
</dbReference>
<evidence type="ECO:0000256" key="6">
    <source>
        <dbReference type="ARBA" id="ARBA00022729"/>
    </source>
</evidence>
<protein>
    <submittedName>
        <fullName evidence="12">Outer membrane porin protein 32</fullName>
    </submittedName>
</protein>
<comment type="subunit">
    <text evidence="2">Homotrimer.</text>
</comment>
<evidence type="ECO:0000313" key="12">
    <source>
        <dbReference type="EMBL" id="OIQ98534.1"/>
    </source>
</evidence>
<keyword evidence="3" id="KW-0813">Transport</keyword>
<evidence type="ECO:0000256" key="4">
    <source>
        <dbReference type="ARBA" id="ARBA00022452"/>
    </source>
</evidence>
<evidence type="ECO:0000256" key="3">
    <source>
        <dbReference type="ARBA" id="ARBA00022448"/>
    </source>
</evidence>
<dbReference type="InterPro" id="IPR023614">
    <property type="entry name" value="Porin_dom_sf"/>
</dbReference>
<keyword evidence="7" id="KW-0406">Ion transport</keyword>
<keyword evidence="6" id="KW-0732">Signal</keyword>
<comment type="caution">
    <text evidence="12">The sequence shown here is derived from an EMBL/GenBank/DDBJ whole genome shotgun (WGS) entry which is preliminary data.</text>
</comment>
<keyword evidence="10" id="KW-0998">Cell outer membrane</keyword>
<dbReference type="EMBL" id="MLJW01000118">
    <property type="protein sequence ID" value="OIQ98534.1"/>
    <property type="molecule type" value="Genomic_DNA"/>
</dbReference>
<evidence type="ECO:0000256" key="10">
    <source>
        <dbReference type="ARBA" id="ARBA00023237"/>
    </source>
</evidence>
<dbReference type="InterPro" id="IPR050298">
    <property type="entry name" value="Gram-neg_bact_OMP"/>
</dbReference>
<keyword evidence="9" id="KW-0472">Membrane</keyword>
<keyword evidence="5" id="KW-0812">Transmembrane</keyword>
<dbReference type="Pfam" id="PF13609">
    <property type="entry name" value="Porin_4"/>
    <property type="match status" value="1"/>
</dbReference>
<comment type="subcellular location">
    <subcellularLocation>
        <location evidence="1">Membrane</location>
        <topology evidence="1">Multi-pass membrane protein</topology>
    </subcellularLocation>
</comment>
<name>A0A1J5RRB9_9ZZZZ</name>
<evidence type="ECO:0000256" key="5">
    <source>
        <dbReference type="ARBA" id="ARBA00022692"/>
    </source>
</evidence>
<dbReference type="AlphaFoldDB" id="A0A1J5RRB9"/>
<dbReference type="GO" id="GO:0015288">
    <property type="term" value="F:porin activity"/>
    <property type="evidence" value="ECO:0007669"/>
    <property type="project" value="UniProtKB-KW"/>
</dbReference>
<gene>
    <name evidence="12" type="ORF">GALL_195090</name>
</gene>
<dbReference type="CDD" id="cd00342">
    <property type="entry name" value="gram_neg_porins"/>
    <property type="match status" value="1"/>
</dbReference>
<keyword evidence="8" id="KW-0626">Porin</keyword>
<reference evidence="12" key="1">
    <citation type="submission" date="2016-10" db="EMBL/GenBank/DDBJ databases">
        <title>Sequence of Gallionella enrichment culture.</title>
        <authorList>
            <person name="Poehlein A."/>
            <person name="Muehling M."/>
            <person name="Daniel R."/>
        </authorList>
    </citation>
    <scope>NUCLEOTIDE SEQUENCE</scope>
</reference>
<accession>A0A1J5RRB9</accession>
<dbReference type="GO" id="GO:0006811">
    <property type="term" value="P:monoatomic ion transport"/>
    <property type="evidence" value="ECO:0007669"/>
    <property type="project" value="UniProtKB-KW"/>
</dbReference>
<evidence type="ECO:0000256" key="2">
    <source>
        <dbReference type="ARBA" id="ARBA00011233"/>
    </source>
</evidence>
<organism evidence="12">
    <name type="scientific">mine drainage metagenome</name>
    <dbReference type="NCBI Taxonomy" id="410659"/>
    <lineage>
        <taxon>unclassified sequences</taxon>
        <taxon>metagenomes</taxon>
        <taxon>ecological metagenomes</taxon>
    </lineage>
</organism>
<feature type="domain" description="Porin" evidence="11">
    <location>
        <begin position="7"/>
        <end position="359"/>
    </location>
</feature>
<evidence type="ECO:0000259" key="11">
    <source>
        <dbReference type="Pfam" id="PF13609"/>
    </source>
</evidence>
<dbReference type="PANTHER" id="PTHR34501">
    <property type="entry name" value="PROTEIN YDDL-RELATED"/>
    <property type="match status" value="1"/>
</dbReference>
<dbReference type="Gene3D" id="2.40.160.10">
    <property type="entry name" value="Porin"/>
    <property type="match status" value="1"/>
</dbReference>
<evidence type="ECO:0000256" key="9">
    <source>
        <dbReference type="ARBA" id="ARBA00023136"/>
    </source>
</evidence>
<evidence type="ECO:0000256" key="1">
    <source>
        <dbReference type="ARBA" id="ARBA00004141"/>
    </source>
</evidence>
<dbReference type="PANTHER" id="PTHR34501:SF9">
    <property type="entry name" value="MAJOR OUTER MEMBRANE PROTEIN P.IA"/>
    <property type="match status" value="1"/>
</dbReference>
<sequence length="384" mass="38424">MQKKFIALAISAAFSAPAFAEVSMYGTVDAAVVHASADGQKSDTIAVSGGLSQSRLGVKGAQDLNNGMKAVVVLEYGLDAQTNSTVGAPGVGNSAVARQQMLAVAGDFGTVATGYLQTTAYDWAAKFDPTADSLVSPLQNVTAGSTFLIGSSAIAARAQRALAYISPNMGGFIVAANYSTALAGVGDLTQANTLVVQNKSTAFLLSGTYTAGPLAVGAVYVGATLGSSGAAAIPSLGAPNVLSTEAATLSGTDIALGASYDLAVVKLFATYQTSKTGTNNVVTAAGTNKAMSVSAVAPVGPGAIAVSYAKNTIDASSTLSSLTKKGTGTDMGASGVTVAYLQGLSKTTTFYAAYAKTSQGKNTDLPSVYRLPRGGFHATSFSFC</sequence>
<evidence type="ECO:0000256" key="8">
    <source>
        <dbReference type="ARBA" id="ARBA00023114"/>
    </source>
</evidence>
<evidence type="ECO:0000256" key="7">
    <source>
        <dbReference type="ARBA" id="ARBA00023065"/>
    </source>
</evidence>
<keyword evidence="4" id="KW-1134">Transmembrane beta strand</keyword>
<dbReference type="GO" id="GO:0046930">
    <property type="term" value="C:pore complex"/>
    <property type="evidence" value="ECO:0007669"/>
    <property type="project" value="UniProtKB-KW"/>
</dbReference>
<proteinExistence type="predicted"/>